<feature type="region of interest" description="Disordered" evidence="1">
    <location>
        <begin position="298"/>
        <end position="333"/>
    </location>
</feature>
<keyword evidence="3" id="KW-1185">Reference proteome</keyword>
<protein>
    <recommendedName>
        <fullName evidence="4">Integrase, catalytic region, zinc finger, CCHC-type, peptidase aspartic, catalytic</fullName>
    </recommendedName>
</protein>
<sequence>MTTLAEHIIVAGAENLPPMLKKSMYDSWASCIRLFIKGKKHGRMMLDSIDNGLLVYPTVKENGQTRPKKYSELTEAQQLQDDCDVQATNIILHDLLPDVYALVNHQEAAAKDSWDRVKMLMKGTELSYQEHECRLYNLFNKFAYVQGETLFNIKFLNALPSEWSKFVTDVKLAKSLYTTNYDQLYAYLSQHERHADEVRITLNPQQHLISPPPFISPLMTQQSQAEFPQLDSSLVVPMFQQGEDPIECINKAMAFLSAIASRFPPSNNQLRTSSNPRNQATIQDGRVTVQQVQGRQNQSYAGTGNRGIATTSKGNVAAGPPRVMNRSSGSGSDMDEEQLAFLADPGISEALVAQQTVPQNLAFQTDDLDAYDSDCDDLSPAKVVLMANLLSCNPEVLSEVSYSDSYPNDMINQDVQEMQYFEQTHVDDFEDNKIHNGSNIILYSQYLQESQDAVIQDTNPSAPNDLLVLSLVEQMTDHVAYLDKENQTNKMVNESLTGELDRYKERIAIFEQRLNVDLNQREKLIDSQMDDLNRDRDAKLAAF</sequence>
<reference evidence="2" key="2">
    <citation type="submission" date="2022-01" db="EMBL/GenBank/DDBJ databases">
        <authorList>
            <person name="Yamashiro T."/>
            <person name="Shiraishi A."/>
            <person name="Satake H."/>
            <person name="Nakayama K."/>
        </authorList>
    </citation>
    <scope>NUCLEOTIDE SEQUENCE</scope>
</reference>
<dbReference type="EMBL" id="BQNB010017288">
    <property type="protein sequence ID" value="GJT61449.1"/>
    <property type="molecule type" value="Genomic_DNA"/>
</dbReference>
<gene>
    <name evidence="2" type="ORF">Tco_1004982</name>
</gene>
<reference evidence="2" key="1">
    <citation type="journal article" date="2022" name="Int. J. Mol. Sci.">
        <title>Draft Genome of Tanacetum Coccineum: Genomic Comparison of Closely Related Tanacetum-Family Plants.</title>
        <authorList>
            <person name="Yamashiro T."/>
            <person name="Shiraishi A."/>
            <person name="Nakayama K."/>
            <person name="Satake H."/>
        </authorList>
    </citation>
    <scope>NUCLEOTIDE SEQUENCE</scope>
</reference>
<comment type="caution">
    <text evidence="2">The sequence shown here is derived from an EMBL/GenBank/DDBJ whole genome shotgun (WGS) entry which is preliminary data.</text>
</comment>
<dbReference type="Proteomes" id="UP001151760">
    <property type="component" value="Unassembled WGS sequence"/>
</dbReference>
<evidence type="ECO:0000313" key="3">
    <source>
        <dbReference type="Proteomes" id="UP001151760"/>
    </source>
</evidence>
<proteinExistence type="predicted"/>
<evidence type="ECO:0000313" key="2">
    <source>
        <dbReference type="EMBL" id="GJT61449.1"/>
    </source>
</evidence>
<organism evidence="2 3">
    <name type="scientific">Tanacetum coccineum</name>
    <dbReference type="NCBI Taxonomy" id="301880"/>
    <lineage>
        <taxon>Eukaryota</taxon>
        <taxon>Viridiplantae</taxon>
        <taxon>Streptophyta</taxon>
        <taxon>Embryophyta</taxon>
        <taxon>Tracheophyta</taxon>
        <taxon>Spermatophyta</taxon>
        <taxon>Magnoliopsida</taxon>
        <taxon>eudicotyledons</taxon>
        <taxon>Gunneridae</taxon>
        <taxon>Pentapetalae</taxon>
        <taxon>asterids</taxon>
        <taxon>campanulids</taxon>
        <taxon>Asterales</taxon>
        <taxon>Asteraceae</taxon>
        <taxon>Asteroideae</taxon>
        <taxon>Anthemideae</taxon>
        <taxon>Anthemidinae</taxon>
        <taxon>Tanacetum</taxon>
    </lineage>
</organism>
<evidence type="ECO:0008006" key="4">
    <source>
        <dbReference type="Google" id="ProtNLM"/>
    </source>
</evidence>
<name>A0ABQ5FEG5_9ASTR</name>
<evidence type="ECO:0000256" key="1">
    <source>
        <dbReference type="SAM" id="MobiDB-lite"/>
    </source>
</evidence>
<accession>A0ABQ5FEG5</accession>